<feature type="signal peptide" evidence="1">
    <location>
        <begin position="1"/>
        <end position="21"/>
    </location>
</feature>
<protein>
    <recommendedName>
        <fullName evidence="4">Lipoprotein</fullName>
    </recommendedName>
</protein>
<gene>
    <name evidence="2" type="ordered locus">SM11_chr0235</name>
</gene>
<dbReference type="EMBL" id="CP001830">
    <property type="protein sequence ID" value="AEH77518.1"/>
    <property type="molecule type" value="Genomic_DNA"/>
</dbReference>
<proteinExistence type="predicted"/>
<dbReference type="KEGG" id="smx:SM11_chr0235"/>
<reference evidence="2 3" key="1">
    <citation type="journal article" date="2011" name="J. Biotechnol.">
        <title>The complete genome sequence of the dominant Sinorhizobium meliloti field isolate SM11 extends the S. meliloti pan-genome.</title>
        <authorList>
            <person name="Schneiker-Bekel S."/>
            <person name="Wibberg D."/>
            <person name="Bekel T."/>
            <person name="Blom J."/>
            <person name="Linke B."/>
            <person name="Neuweger H."/>
            <person name="Stiens M."/>
            <person name="Vorholter F.J."/>
            <person name="Weidner S."/>
            <person name="Goesmann A."/>
            <person name="Puhler A."/>
            <person name="Schluter A."/>
        </authorList>
    </citation>
    <scope>NUCLEOTIDE SEQUENCE [LARGE SCALE GENOMIC DNA]</scope>
    <source>
        <strain evidence="2 3">SM11</strain>
    </source>
</reference>
<keyword evidence="1" id="KW-0732">Signal</keyword>
<dbReference type="Proteomes" id="UP000009045">
    <property type="component" value="Chromosome"/>
</dbReference>
<dbReference type="PATRIC" id="fig|707241.3.peg.235"/>
<evidence type="ECO:0000313" key="2">
    <source>
        <dbReference type="EMBL" id="AEH77518.1"/>
    </source>
</evidence>
<dbReference type="HOGENOM" id="CLU_1947388_0_0_5"/>
<evidence type="ECO:0008006" key="4">
    <source>
        <dbReference type="Google" id="ProtNLM"/>
    </source>
</evidence>
<dbReference type="AlphaFoldDB" id="F7X7S8"/>
<feature type="chain" id="PRO_5003365535" description="Lipoprotein" evidence="1">
    <location>
        <begin position="22"/>
        <end position="129"/>
    </location>
</feature>
<name>F7X7S8_SINMM</name>
<organism evidence="2 3">
    <name type="scientific">Sinorhizobium meliloti (strain SM11)</name>
    <dbReference type="NCBI Taxonomy" id="707241"/>
    <lineage>
        <taxon>Bacteria</taxon>
        <taxon>Pseudomonadati</taxon>
        <taxon>Pseudomonadota</taxon>
        <taxon>Alphaproteobacteria</taxon>
        <taxon>Hyphomicrobiales</taxon>
        <taxon>Rhizobiaceae</taxon>
        <taxon>Sinorhizobium/Ensifer group</taxon>
        <taxon>Sinorhizobium</taxon>
    </lineage>
</organism>
<evidence type="ECO:0000313" key="3">
    <source>
        <dbReference type="Proteomes" id="UP000009045"/>
    </source>
</evidence>
<evidence type="ECO:0000256" key="1">
    <source>
        <dbReference type="SAM" id="SignalP"/>
    </source>
</evidence>
<dbReference type="PROSITE" id="PS51257">
    <property type="entry name" value="PROKAR_LIPOPROTEIN"/>
    <property type="match status" value="1"/>
</dbReference>
<accession>F7X7S8</accession>
<sequence length="129" mass="13903">MKLKILAAVCAAATVSSCATTESMSRMSGYKFPVHHVKMADDTYRVYDHKTDNSLMVAPSLGTTMAIGAAQGATLGLADTMTPEKRLEAAAQQHLVNTGRGGCKITKGYLLQKPLYEFFFECPTVAPRV</sequence>